<evidence type="ECO:0000313" key="2">
    <source>
        <dbReference type="Proteomes" id="UP001590950"/>
    </source>
</evidence>
<accession>A0ABR4ATQ3</accession>
<reference evidence="1 2" key="1">
    <citation type="submission" date="2024-09" db="EMBL/GenBank/DDBJ databases">
        <title>Rethinking Asexuality: The Enigmatic Case of Functional Sexual Genes in Lepraria (Stereocaulaceae).</title>
        <authorList>
            <person name="Doellman M."/>
            <person name="Sun Y."/>
            <person name="Barcenas-Pena A."/>
            <person name="Lumbsch H.T."/>
            <person name="Grewe F."/>
        </authorList>
    </citation>
    <scope>NUCLEOTIDE SEQUENCE [LARGE SCALE GENOMIC DNA]</scope>
    <source>
        <strain evidence="1 2">Mercado 3170</strain>
    </source>
</reference>
<gene>
    <name evidence="1" type="ORF">N7G274_000425</name>
</gene>
<name>A0ABR4ATQ3_9LECA</name>
<dbReference type="Proteomes" id="UP001590950">
    <property type="component" value="Unassembled WGS sequence"/>
</dbReference>
<organism evidence="1 2">
    <name type="scientific">Stereocaulon virgatum</name>
    <dbReference type="NCBI Taxonomy" id="373712"/>
    <lineage>
        <taxon>Eukaryota</taxon>
        <taxon>Fungi</taxon>
        <taxon>Dikarya</taxon>
        <taxon>Ascomycota</taxon>
        <taxon>Pezizomycotina</taxon>
        <taxon>Lecanoromycetes</taxon>
        <taxon>OSLEUM clade</taxon>
        <taxon>Lecanoromycetidae</taxon>
        <taxon>Lecanorales</taxon>
        <taxon>Lecanorineae</taxon>
        <taxon>Stereocaulaceae</taxon>
        <taxon>Stereocaulon</taxon>
    </lineage>
</organism>
<evidence type="ECO:0000313" key="1">
    <source>
        <dbReference type="EMBL" id="KAL2048513.1"/>
    </source>
</evidence>
<keyword evidence="2" id="KW-1185">Reference proteome</keyword>
<proteinExistence type="predicted"/>
<comment type="caution">
    <text evidence="1">The sequence shown here is derived from an EMBL/GenBank/DDBJ whole genome shotgun (WGS) entry which is preliminary data.</text>
</comment>
<protein>
    <submittedName>
        <fullName evidence="1">Uncharacterized protein</fullName>
    </submittedName>
</protein>
<dbReference type="EMBL" id="JBEFKJ010000001">
    <property type="protein sequence ID" value="KAL2048513.1"/>
    <property type="molecule type" value="Genomic_DNA"/>
</dbReference>
<sequence>MWSNGYEKRNPGAAPYDRKTAKHFMEGCCTGKKQPSLYYMLQKWTDFGAGCKRRPGNDKFTPEVSESIYFYVQNDLRKKILDFRRLAGPGTS</sequence>